<dbReference type="Pfam" id="PF14559">
    <property type="entry name" value="TPR_19"/>
    <property type="match status" value="1"/>
</dbReference>
<dbReference type="NCBIfam" id="NF047558">
    <property type="entry name" value="TPR_END_plus"/>
    <property type="match status" value="1"/>
</dbReference>
<dbReference type="SUPFAM" id="SSF48452">
    <property type="entry name" value="TPR-like"/>
    <property type="match status" value="1"/>
</dbReference>
<keyword evidence="1" id="KW-0802">TPR repeat</keyword>
<feature type="repeat" description="TPR" evidence="1">
    <location>
        <begin position="74"/>
        <end position="107"/>
    </location>
</feature>
<dbReference type="Pfam" id="PF13174">
    <property type="entry name" value="TPR_6"/>
    <property type="match status" value="1"/>
</dbReference>
<gene>
    <name evidence="2" type="ORF">OP8BY_0351</name>
</gene>
<name>A0A3E2BL69_9BACT</name>
<dbReference type="InterPro" id="IPR011990">
    <property type="entry name" value="TPR-like_helical_dom_sf"/>
</dbReference>
<dbReference type="SMART" id="SM00028">
    <property type="entry name" value="TPR"/>
    <property type="match status" value="3"/>
</dbReference>
<comment type="caution">
    <text evidence="2">The sequence shown here is derived from an EMBL/GenBank/DDBJ whole genome shotgun (WGS) entry which is preliminary data.</text>
</comment>
<dbReference type="PROSITE" id="PS50005">
    <property type="entry name" value="TPR"/>
    <property type="match status" value="3"/>
</dbReference>
<organism evidence="2 3">
    <name type="scientific">Candidatus Saccharicenans subterraneus</name>
    <dbReference type="NCBI Taxonomy" id="2508984"/>
    <lineage>
        <taxon>Bacteria</taxon>
        <taxon>Candidatus Aminicenantota</taxon>
        <taxon>Candidatus Aminicenantia</taxon>
        <taxon>Candidatus Aminicenantales</taxon>
        <taxon>Candidatus Saccharicenantaceae</taxon>
        <taxon>Candidatus Saccharicenans</taxon>
    </lineage>
</organism>
<accession>A0A3E2BL69</accession>
<proteinExistence type="predicted"/>
<feature type="repeat" description="TPR" evidence="1">
    <location>
        <begin position="108"/>
        <end position="141"/>
    </location>
</feature>
<evidence type="ECO:0008006" key="4">
    <source>
        <dbReference type="Google" id="ProtNLM"/>
    </source>
</evidence>
<evidence type="ECO:0000313" key="2">
    <source>
        <dbReference type="EMBL" id="RFT15461.1"/>
    </source>
</evidence>
<feature type="repeat" description="TPR" evidence="1">
    <location>
        <begin position="13"/>
        <end position="46"/>
    </location>
</feature>
<dbReference type="Gene3D" id="1.25.40.10">
    <property type="entry name" value="Tetratricopeptide repeat domain"/>
    <property type="match status" value="2"/>
</dbReference>
<reference evidence="2 3" key="1">
    <citation type="submission" date="2018-08" db="EMBL/GenBank/DDBJ databases">
        <title>Genome analysis of the thermophilic bacterium of the candidate phylum Aminicenantes from deep subsurface aquifer revealed its physiology and ecological role.</title>
        <authorList>
            <person name="Kadnikov V.V."/>
            <person name="Mardanov A.V."/>
            <person name="Beletsky A.V."/>
            <person name="Karnachuk O.V."/>
            <person name="Ravin N.V."/>
        </authorList>
    </citation>
    <scope>NUCLEOTIDE SEQUENCE [LARGE SCALE GENOMIC DNA]</scope>
    <source>
        <strain evidence="2">BY38</strain>
    </source>
</reference>
<evidence type="ECO:0000256" key="1">
    <source>
        <dbReference type="PROSITE-ProRule" id="PRU00339"/>
    </source>
</evidence>
<sequence length="167" mass="19515">MSEAKKKDDYQKALALYNQGIKDFRKNDYDKALVSFRELVETYPEEHELVDRAKVYISICERGPRKESISPRNIEDYLFYAQMRINQGDHQAALKLLEKALELKREEARVYYLMATAYVQAGQVEEGLEALKKALQKDKSLAVMAQNEPDFESIWEDKRFKVLVKLS</sequence>
<dbReference type="Proteomes" id="UP000257323">
    <property type="component" value="Unassembled WGS sequence"/>
</dbReference>
<evidence type="ECO:0000313" key="3">
    <source>
        <dbReference type="Proteomes" id="UP000257323"/>
    </source>
</evidence>
<dbReference type="AlphaFoldDB" id="A0A3E2BL69"/>
<dbReference type="InterPro" id="IPR019734">
    <property type="entry name" value="TPR_rpt"/>
</dbReference>
<dbReference type="EMBL" id="QUAH01000009">
    <property type="protein sequence ID" value="RFT15461.1"/>
    <property type="molecule type" value="Genomic_DNA"/>
</dbReference>
<protein>
    <recommendedName>
        <fullName evidence="4">Tetratricopeptide repeat protein</fullName>
    </recommendedName>
</protein>